<protein>
    <recommendedName>
        <fullName evidence="5">LisH domain-containing protein</fullName>
    </recommendedName>
</protein>
<feature type="coiled-coil region" evidence="1">
    <location>
        <begin position="217"/>
        <end position="255"/>
    </location>
</feature>
<feature type="region of interest" description="Disordered" evidence="2">
    <location>
        <begin position="457"/>
        <end position="479"/>
    </location>
</feature>
<dbReference type="EMBL" id="JASPKY010000136">
    <property type="protein sequence ID" value="KAK9731184.1"/>
    <property type="molecule type" value="Genomic_DNA"/>
</dbReference>
<feature type="region of interest" description="Disordered" evidence="2">
    <location>
        <begin position="516"/>
        <end position="588"/>
    </location>
</feature>
<evidence type="ECO:0008006" key="5">
    <source>
        <dbReference type="Google" id="ProtNLM"/>
    </source>
</evidence>
<name>A0AAW1L8G5_POPJA</name>
<evidence type="ECO:0000313" key="3">
    <source>
        <dbReference type="EMBL" id="KAK9731184.1"/>
    </source>
</evidence>
<gene>
    <name evidence="3" type="ORF">QE152_g13818</name>
</gene>
<sequence length="588" mass="67853">MNITPALHLEDKKNLSAEEFQKQLCTWLESRGLLCELRAYFRSNMIEVLKNTSFGSSLACKVKQTISPKMQAMNLLISEYFIYSQYHFSLCVFCTEVSLNNMLQNVSCTSQDVVQEKPNFKFTEKQVYDILESMGILRYNQQARKIYSSYCELDEPLITYFLPTTSLTGIEFDEPLAECIENLKDTDCDGILGKIDMLLLNSNMLPSKVTQLKQYIKLIYEKQHEKYTNLIESLKEEYRCQLKKYKSKLGDIQKVFDSERKTCQEEIVLVKQQLHELSLQNQMIKRTNEINNITKVINQREKTQQTEVHFNDTSTSAHICMHDKSMQCMPESPRKLLRYDKEQQTITNTSLESAVLKHVVEQLERENNNLRIDNFNYCEQIDELANRASVLMSELNVSQQNVVRLNNLLQNTSHVFTTDNLVVHPSTPHYTGAGEECSEGMTRSLNSNYRHLQRLKKCAPVKKPPESSSDSSSSVTPTDDLLQEAKTKLRNLEVESENIDRRFRSFTERYDFAASVKQSNNQRSSGKPFNFTNDEGNRSKDVFTFGKEELAKNCSNPDSGPTPYESMTSFPSTSMSNDEEVQSRKEED</sequence>
<proteinExistence type="predicted"/>
<keyword evidence="1" id="KW-0175">Coiled coil</keyword>
<dbReference type="Proteomes" id="UP001458880">
    <property type="component" value="Unassembled WGS sequence"/>
</dbReference>
<organism evidence="3 4">
    <name type="scientific">Popillia japonica</name>
    <name type="common">Japanese beetle</name>
    <dbReference type="NCBI Taxonomy" id="7064"/>
    <lineage>
        <taxon>Eukaryota</taxon>
        <taxon>Metazoa</taxon>
        <taxon>Ecdysozoa</taxon>
        <taxon>Arthropoda</taxon>
        <taxon>Hexapoda</taxon>
        <taxon>Insecta</taxon>
        <taxon>Pterygota</taxon>
        <taxon>Neoptera</taxon>
        <taxon>Endopterygota</taxon>
        <taxon>Coleoptera</taxon>
        <taxon>Polyphaga</taxon>
        <taxon>Scarabaeiformia</taxon>
        <taxon>Scarabaeidae</taxon>
        <taxon>Rutelinae</taxon>
        <taxon>Popillia</taxon>
    </lineage>
</organism>
<feature type="compositionally biased region" description="Polar residues" evidence="2">
    <location>
        <begin position="516"/>
        <end position="534"/>
    </location>
</feature>
<evidence type="ECO:0000256" key="2">
    <source>
        <dbReference type="SAM" id="MobiDB-lite"/>
    </source>
</evidence>
<comment type="caution">
    <text evidence="3">The sequence shown here is derived from an EMBL/GenBank/DDBJ whole genome shotgun (WGS) entry which is preliminary data.</text>
</comment>
<feature type="compositionally biased region" description="Polar residues" evidence="2">
    <location>
        <begin position="553"/>
        <end position="576"/>
    </location>
</feature>
<dbReference type="AlphaFoldDB" id="A0AAW1L8G5"/>
<evidence type="ECO:0000256" key="1">
    <source>
        <dbReference type="SAM" id="Coils"/>
    </source>
</evidence>
<feature type="coiled-coil region" evidence="1">
    <location>
        <begin position="353"/>
        <end position="380"/>
    </location>
</feature>
<feature type="compositionally biased region" description="Basic and acidic residues" evidence="2">
    <location>
        <begin position="535"/>
        <end position="551"/>
    </location>
</feature>
<evidence type="ECO:0000313" key="4">
    <source>
        <dbReference type="Proteomes" id="UP001458880"/>
    </source>
</evidence>
<accession>A0AAW1L8G5</accession>
<keyword evidence="4" id="KW-1185">Reference proteome</keyword>
<reference evidence="3 4" key="1">
    <citation type="journal article" date="2024" name="BMC Genomics">
        <title>De novo assembly and annotation of Popillia japonica's genome with initial clues to its potential as an invasive pest.</title>
        <authorList>
            <person name="Cucini C."/>
            <person name="Boschi S."/>
            <person name="Funari R."/>
            <person name="Cardaioli E."/>
            <person name="Iannotti N."/>
            <person name="Marturano G."/>
            <person name="Paoli F."/>
            <person name="Bruttini M."/>
            <person name="Carapelli A."/>
            <person name="Frati F."/>
            <person name="Nardi F."/>
        </authorList>
    </citation>
    <scope>NUCLEOTIDE SEQUENCE [LARGE SCALE GENOMIC DNA]</scope>
    <source>
        <strain evidence="3">DMR45628</strain>
    </source>
</reference>